<gene>
    <name evidence="1" type="ORF">TVAG_198340</name>
</gene>
<evidence type="ECO:0000313" key="1">
    <source>
        <dbReference type="EMBL" id="EAY21396.1"/>
    </source>
</evidence>
<reference evidence="1" key="2">
    <citation type="journal article" date="2007" name="Science">
        <title>Draft genome sequence of the sexually transmitted pathogen Trichomonas vaginalis.</title>
        <authorList>
            <person name="Carlton J.M."/>
            <person name="Hirt R.P."/>
            <person name="Silva J.C."/>
            <person name="Delcher A.L."/>
            <person name="Schatz M."/>
            <person name="Zhao Q."/>
            <person name="Wortman J.R."/>
            <person name="Bidwell S.L."/>
            <person name="Alsmark U.C.M."/>
            <person name="Besteiro S."/>
            <person name="Sicheritz-Ponten T."/>
            <person name="Noel C.J."/>
            <person name="Dacks J.B."/>
            <person name="Foster P.G."/>
            <person name="Simillion C."/>
            <person name="Van de Peer Y."/>
            <person name="Miranda-Saavedra D."/>
            <person name="Barton G.J."/>
            <person name="Westrop G.D."/>
            <person name="Mueller S."/>
            <person name="Dessi D."/>
            <person name="Fiori P.L."/>
            <person name="Ren Q."/>
            <person name="Paulsen I."/>
            <person name="Zhang H."/>
            <person name="Bastida-Corcuera F.D."/>
            <person name="Simoes-Barbosa A."/>
            <person name="Brown M.T."/>
            <person name="Hayes R.D."/>
            <person name="Mukherjee M."/>
            <person name="Okumura C.Y."/>
            <person name="Schneider R."/>
            <person name="Smith A.J."/>
            <person name="Vanacova S."/>
            <person name="Villalvazo M."/>
            <person name="Haas B.J."/>
            <person name="Pertea M."/>
            <person name="Feldblyum T.V."/>
            <person name="Utterback T.R."/>
            <person name="Shu C.L."/>
            <person name="Osoegawa K."/>
            <person name="de Jong P.J."/>
            <person name="Hrdy I."/>
            <person name="Horvathova L."/>
            <person name="Zubacova Z."/>
            <person name="Dolezal P."/>
            <person name="Malik S.B."/>
            <person name="Logsdon J.M. Jr."/>
            <person name="Henze K."/>
            <person name="Gupta A."/>
            <person name="Wang C.C."/>
            <person name="Dunne R.L."/>
            <person name="Upcroft J.A."/>
            <person name="Upcroft P."/>
            <person name="White O."/>
            <person name="Salzberg S.L."/>
            <person name="Tang P."/>
            <person name="Chiu C.-H."/>
            <person name="Lee Y.-S."/>
            <person name="Embley T.M."/>
            <person name="Coombs G.H."/>
            <person name="Mottram J.C."/>
            <person name="Tachezy J."/>
            <person name="Fraser-Liggett C.M."/>
            <person name="Johnson P.J."/>
        </authorList>
    </citation>
    <scope>NUCLEOTIDE SEQUENCE [LARGE SCALE GENOMIC DNA]</scope>
    <source>
        <strain evidence="1">G3</strain>
    </source>
</reference>
<keyword evidence="2" id="KW-1185">Reference proteome</keyword>
<evidence type="ECO:0000313" key="2">
    <source>
        <dbReference type="Proteomes" id="UP000001542"/>
    </source>
</evidence>
<protein>
    <submittedName>
        <fullName evidence="1">Uncharacterized protein</fullName>
    </submittedName>
</protein>
<proteinExistence type="predicted"/>
<dbReference type="VEuPathDB" id="TrichDB:TVAGG3_0998760"/>
<reference evidence="1" key="1">
    <citation type="submission" date="2006-10" db="EMBL/GenBank/DDBJ databases">
        <authorList>
            <person name="Amadeo P."/>
            <person name="Zhao Q."/>
            <person name="Wortman J."/>
            <person name="Fraser-Liggett C."/>
            <person name="Carlton J."/>
        </authorList>
    </citation>
    <scope>NUCLEOTIDE SEQUENCE</scope>
    <source>
        <strain evidence="1">G3</strain>
    </source>
</reference>
<name>A2DDM0_TRIV3</name>
<dbReference type="EMBL" id="DS113190">
    <property type="protein sequence ID" value="EAY21396.1"/>
    <property type="molecule type" value="Genomic_DNA"/>
</dbReference>
<dbReference type="RefSeq" id="XP_001582382.1">
    <property type="nucleotide sequence ID" value="XM_001582332.1"/>
</dbReference>
<dbReference type="VEuPathDB" id="TrichDB:TVAG_198340"/>
<dbReference type="Proteomes" id="UP000001542">
    <property type="component" value="Unassembled WGS sequence"/>
</dbReference>
<sequence length="267" mass="30811">MSIIRNPSGNYIATYDGSTVTIITHNKIDQPKEINVIFDQIDALSFLPSIFGPSFLIANKMQNKIALYMSNENFEYSEPTTFTLTEKYHSELSVCPHSATVLFGYITTNSHIFVSEISLSGKKSLIPITIFEEKYKHFSFASEDKIWASQDDKLKFYSLYIMDPIAEKDIKGIENILPSPAYDNYCIVYISANENGLFKCFRAEKSDIREEQLGYDEIEIENNDVEHSYMNCYWSPYGSSFIAEFTDGYYQSDELPEFKWKSTFNPY</sequence>
<dbReference type="InterPro" id="IPR036322">
    <property type="entry name" value="WD40_repeat_dom_sf"/>
</dbReference>
<dbReference type="InParanoid" id="A2DDM0"/>
<dbReference type="AlphaFoldDB" id="A2DDM0"/>
<organism evidence="1 2">
    <name type="scientific">Trichomonas vaginalis (strain ATCC PRA-98 / G3)</name>
    <dbReference type="NCBI Taxonomy" id="412133"/>
    <lineage>
        <taxon>Eukaryota</taxon>
        <taxon>Metamonada</taxon>
        <taxon>Parabasalia</taxon>
        <taxon>Trichomonadida</taxon>
        <taxon>Trichomonadidae</taxon>
        <taxon>Trichomonas</taxon>
    </lineage>
</organism>
<accession>A2DDM0</accession>
<dbReference type="SUPFAM" id="SSF50978">
    <property type="entry name" value="WD40 repeat-like"/>
    <property type="match status" value="1"/>
</dbReference>
<dbReference type="KEGG" id="tva:5466950"/>